<organism evidence="3 4">
    <name type="scientific">Sphingobacterium multivorum</name>
    <dbReference type="NCBI Taxonomy" id="28454"/>
    <lineage>
        <taxon>Bacteria</taxon>
        <taxon>Pseudomonadati</taxon>
        <taxon>Bacteroidota</taxon>
        <taxon>Sphingobacteriia</taxon>
        <taxon>Sphingobacteriales</taxon>
        <taxon>Sphingobacteriaceae</taxon>
        <taxon>Sphingobacterium</taxon>
    </lineage>
</organism>
<proteinExistence type="predicted"/>
<gene>
    <name evidence="3" type="ORF">NCTC11343_02648</name>
</gene>
<feature type="domain" description="Putative oxidoreductase/dehydrogenase Rossmann-like" evidence="1">
    <location>
        <begin position="3"/>
        <end position="107"/>
    </location>
</feature>
<dbReference type="RefSeq" id="WP_112374895.1">
    <property type="nucleotide sequence ID" value="NZ_CP069793.1"/>
</dbReference>
<dbReference type="InterPro" id="IPR018931">
    <property type="entry name" value="DUF2520"/>
</dbReference>
<dbReference type="SUPFAM" id="SSF48179">
    <property type="entry name" value="6-phosphogluconate dehydrogenase C-terminal domain-like"/>
    <property type="match status" value="1"/>
</dbReference>
<dbReference type="InterPro" id="IPR036291">
    <property type="entry name" value="NAD(P)-bd_dom_sf"/>
</dbReference>
<dbReference type="InterPro" id="IPR037108">
    <property type="entry name" value="TM1727-like_C_sf"/>
</dbReference>
<dbReference type="EMBL" id="UAUU01000009">
    <property type="protein sequence ID" value="SPZ86988.1"/>
    <property type="molecule type" value="Genomic_DNA"/>
</dbReference>
<dbReference type="Gene3D" id="3.40.50.720">
    <property type="entry name" value="NAD(P)-binding Rossmann-like Domain"/>
    <property type="match status" value="1"/>
</dbReference>
<evidence type="ECO:0000259" key="1">
    <source>
        <dbReference type="Pfam" id="PF10727"/>
    </source>
</evidence>
<dbReference type="GeneID" id="97182591"/>
<sequence length="253" mass="27733">MNIVILGSGNAATHFGQQFQKTGQHIVQIYSKTKANADALAFALHCTATDLLSELDLHADLYLIAVSDQAILPLVEALPKDLTGIVVHCSGATDLAALAGFKNTGVIYPPQSLSKNKAVDFSTVPLCIEGNTDENSAALLQLAQTFAPQSIYCNSPQRLAIHLASVMVNNFSNILYQMAFELLEENNLSFYLIKPIILETAEKVQNHIPITVQTGPAIRQDSTTMQKHLQFISNKPDLQQIYQLLSQEITKRK</sequence>
<dbReference type="PANTHER" id="PTHR40459:SF1">
    <property type="entry name" value="CONSERVED HYPOTHETICAL ALANINE AND LEUCINE RICH PROTEIN"/>
    <property type="match status" value="1"/>
</dbReference>
<dbReference type="PANTHER" id="PTHR40459">
    <property type="entry name" value="CONSERVED HYPOTHETICAL ALANINE AND LEUCINE RICH PROTEIN"/>
    <property type="match status" value="1"/>
</dbReference>
<evidence type="ECO:0000313" key="3">
    <source>
        <dbReference type="EMBL" id="SPZ86988.1"/>
    </source>
</evidence>
<dbReference type="AlphaFoldDB" id="A0A2X2IYX8"/>
<dbReference type="SUPFAM" id="SSF51735">
    <property type="entry name" value="NAD(P)-binding Rossmann-fold domains"/>
    <property type="match status" value="1"/>
</dbReference>
<dbReference type="InterPro" id="IPR019665">
    <property type="entry name" value="OxRdtase/DH_put_Rossmann_dom"/>
</dbReference>
<name>A0A2X2IYX8_SPHMU</name>
<dbReference type="Gene3D" id="1.10.1040.20">
    <property type="entry name" value="ProC-like, C-terminal domain"/>
    <property type="match status" value="1"/>
</dbReference>
<evidence type="ECO:0000313" key="4">
    <source>
        <dbReference type="Proteomes" id="UP000251241"/>
    </source>
</evidence>
<protein>
    <submittedName>
        <fullName evidence="3">Uncharacterized conserved protein</fullName>
    </submittedName>
</protein>
<evidence type="ECO:0000259" key="2">
    <source>
        <dbReference type="Pfam" id="PF10728"/>
    </source>
</evidence>
<dbReference type="Pfam" id="PF10727">
    <property type="entry name" value="Rossmann-like"/>
    <property type="match status" value="1"/>
</dbReference>
<dbReference type="Proteomes" id="UP000251241">
    <property type="component" value="Unassembled WGS sequence"/>
</dbReference>
<accession>A0A2X2IYX8</accession>
<dbReference type="InterPro" id="IPR008927">
    <property type="entry name" value="6-PGluconate_DH-like_C_sf"/>
</dbReference>
<dbReference type="Pfam" id="PF10728">
    <property type="entry name" value="DUF2520"/>
    <property type="match status" value="1"/>
</dbReference>
<feature type="domain" description="DUF2520" evidence="2">
    <location>
        <begin position="124"/>
        <end position="248"/>
    </location>
</feature>
<reference evidence="3 4" key="1">
    <citation type="submission" date="2018-06" db="EMBL/GenBank/DDBJ databases">
        <authorList>
            <consortium name="Pathogen Informatics"/>
            <person name="Doyle S."/>
        </authorList>
    </citation>
    <scope>NUCLEOTIDE SEQUENCE [LARGE SCALE GENOMIC DNA]</scope>
    <source>
        <strain evidence="3 4">NCTC11343</strain>
    </source>
</reference>